<dbReference type="RefSeq" id="WP_006270835.1">
    <property type="nucleotide sequence ID" value="NZ_GL883076.1"/>
</dbReference>
<dbReference type="Pfam" id="PF00440">
    <property type="entry name" value="TetR_N"/>
    <property type="match status" value="1"/>
</dbReference>
<evidence type="ECO:0000256" key="2">
    <source>
        <dbReference type="PROSITE-ProRule" id="PRU00335"/>
    </source>
</evidence>
<evidence type="ECO:0000259" key="3">
    <source>
        <dbReference type="PROSITE" id="PS50977"/>
    </source>
</evidence>
<dbReference type="PANTHER" id="PTHR43479">
    <property type="entry name" value="ACREF/ENVCD OPERON REPRESSOR-RELATED"/>
    <property type="match status" value="1"/>
</dbReference>
<dbReference type="Gene3D" id="1.10.357.10">
    <property type="entry name" value="Tetracycline Repressor, domain 2"/>
    <property type="match status" value="1"/>
</dbReference>
<name>F4QG59_9CAUL</name>
<dbReference type="Pfam" id="PF14278">
    <property type="entry name" value="TetR_C_8"/>
    <property type="match status" value="1"/>
</dbReference>
<evidence type="ECO:0000313" key="5">
    <source>
        <dbReference type="Proteomes" id="UP000006512"/>
    </source>
</evidence>
<accession>F4QG59</accession>
<dbReference type="EMBL" id="GL883076">
    <property type="protein sequence ID" value="EGF93870.1"/>
    <property type="molecule type" value="Genomic_DNA"/>
</dbReference>
<dbReference type="STRING" id="715226.ABI_01020"/>
<organism evidence="4 5">
    <name type="scientific">Asticcacaulis biprosthecium C19</name>
    <dbReference type="NCBI Taxonomy" id="715226"/>
    <lineage>
        <taxon>Bacteria</taxon>
        <taxon>Pseudomonadati</taxon>
        <taxon>Pseudomonadota</taxon>
        <taxon>Alphaproteobacteria</taxon>
        <taxon>Caulobacterales</taxon>
        <taxon>Caulobacteraceae</taxon>
        <taxon>Asticcacaulis</taxon>
    </lineage>
</organism>
<evidence type="ECO:0000313" key="4">
    <source>
        <dbReference type="EMBL" id="EGF93870.1"/>
    </source>
</evidence>
<feature type="domain" description="HTH tetR-type" evidence="3">
    <location>
        <begin position="1"/>
        <end position="57"/>
    </location>
</feature>
<keyword evidence="5" id="KW-1185">Reference proteome</keyword>
<dbReference type="InterPro" id="IPR050624">
    <property type="entry name" value="HTH-type_Tx_Regulator"/>
</dbReference>
<dbReference type="InterPro" id="IPR009057">
    <property type="entry name" value="Homeodomain-like_sf"/>
</dbReference>
<dbReference type="AlphaFoldDB" id="F4QG59"/>
<feature type="DNA-binding region" description="H-T-H motif" evidence="2">
    <location>
        <begin position="20"/>
        <end position="39"/>
    </location>
</feature>
<protein>
    <submittedName>
        <fullName evidence="4">Bacterial regulatory protein, tetR family protein</fullName>
    </submittedName>
</protein>
<dbReference type="PROSITE" id="PS50977">
    <property type="entry name" value="HTH_TETR_2"/>
    <property type="match status" value="1"/>
</dbReference>
<dbReference type="PANTHER" id="PTHR43479:SF7">
    <property type="entry name" value="TETR-FAMILY TRANSCRIPTIONAL REGULATOR"/>
    <property type="match status" value="1"/>
</dbReference>
<dbReference type="HOGENOM" id="CLU_087539_3_1_5"/>
<dbReference type="InterPro" id="IPR001647">
    <property type="entry name" value="HTH_TetR"/>
</dbReference>
<reference evidence="5" key="1">
    <citation type="submission" date="2011-03" db="EMBL/GenBank/DDBJ databases">
        <title>Draft genome sequence of Brevundimonas diminuta.</title>
        <authorList>
            <person name="Brown P.J.B."/>
            <person name="Buechlein A."/>
            <person name="Hemmerich C."/>
            <person name="Brun Y.V."/>
        </authorList>
    </citation>
    <scope>NUCLEOTIDE SEQUENCE [LARGE SCALE GENOMIC DNA]</scope>
    <source>
        <strain evidence="5">C19</strain>
    </source>
</reference>
<dbReference type="Proteomes" id="UP000006512">
    <property type="component" value="Unassembled WGS sequence"/>
</dbReference>
<dbReference type="GO" id="GO:0003677">
    <property type="term" value="F:DNA binding"/>
    <property type="evidence" value="ECO:0007669"/>
    <property type="project" value="UniProtKB-UniRule"/>
</dbReference>
<gene>
    <name evidence="4" type="ORF">ABI_01020</name>
</gene>
<dbReference type="eggNOG" id="COG1309">
    <property type="taxonomic scope" value="Bacteria"/>
</dbReference>
<sequence length="186" mass="20352">MALQHAFLDLINTKGYDAISIHDICNAANVGRSTFYLHYTSKEDLKRAGLERLRHILTAHQITSPAQGGAPPLAFSLAMFEHARDHAGLYKALMGTSGGAIALQTLRDILSDIVRRDPLLEIEDGADRQILIAVVVGAFMSVLTSWLDTGARTHPAEVDAAFRRYVLYGVAERAGIVRSIGEDQLR</sequence>
<proteinExistence type="predicted"/>
<keyword evidence="1 2" id="KW-0238">DNA-binding</keyword>
<dbReference type="InterPro" id="IPR039532">
    <property type="entry name" value="TetR_C_Firmicutes"/>
</dbReference>
<evidence type="ECO:0000256" key="1">
    <source>
        <dbReference type="ARBA" id="ARBA00023125"/>
    </source>
</evidence>
<dbReference type="SUPFAM" id="SSF46689">
    <property type="entry name" value="Homeodomain-like"/>
    <property type="match status" value="1"/>
</dbReference>